<feature type="compositionally biased region" description="Basic and acidic residues" evidence="1">
    <location>
        <begin position="463"/>
        <end position="490"/>
    </location>
</feature>
<feature type="region of interest" description="Disordered" evidence="1">
    <location>
        <begin position="268"/>
        <end position="287"/>
    </location>
</feature>
<organism evidence="2 3">
    <name type="scientific">Lasallia pustulata</name>
    <dbReference type="NCBI Taxonomy" id="136370"/>
    <lineage>
        <taxon>Eukaryota</taxon>
        <taxon>Fungi</taxon>
        <taxon>Dikarya</taxon>
        <taxon>Ascomycota</taxon>
        <taxon>Pezizomycotina</taxon>
        <taxon>Lecanoromycetes</taxon>
        <taxon>OSLEUM clade</taxon>
        <taxon>Umbilicariomycetidae</taxon>
        <taxon>Umbilicariales</taxon>
        <taxon>Umbilicariaceae</taxon>
        <taxon>Lasallia</taxon>
    </lineage>
</organism>
<feature type="compositionally biased region" description="Polar residues" evidence="1">
    <location>
        <begin position="326"/>
        <end position="335"/>
    </location>
</feature>
<comment type="caution">
    <text evidence="2">The sequence shown here is derived from an EMBL/GenBank/DDBJ whole genome shotgun (WGS) entry which is preliminary data.</text>
</comment>
<feature type="compositionally biased region" description="Polar residues" evidence="1">
    <location>
        <begin position="573"/>
        <end position="584"/>
    </location>
</feature>
<feature type="compositionally biased region" description="Gly residues" evidence="1">
    <location>
        <begin position="618"/>
        <end position="645"/>
    </location>
</feature>
<feature type="region of interest" description="Disordered" evidence="1">
    <location>
        <begin position="296"/>
        <end position="423"/>
    </location>
</feature>
<accession>A0A5M8PJX6</accession>
<gene>
    <name evidence="2" type="ORF">FRX48_06309</name>
</gene>
<protein>
    <submittedName>
        <fullName evidence="2">Uncharacterized protein</fullName>
    </submittedName>
</protein>
<evidence type="ECO:0000313" key="3">
    <source>
        <dbReference type="Proteomes" id="UP000324767"/>
    </source>
</evidence>
<feature type="compositionally biased region" description="Basic and acidic residues" evidence="1">
    <location>
        <begin position="384"/>
        <end position="398"/>
    </location>
</feature>
<feature type="compositionally biased region" description="Basic and acidic residues" evidence="1">
    <location>
        <begin position="557"/>
        <end position="568"/>
    </location>
</feature>
<sequence>MGWIRRVAYAAKLCRKDITTTIWHEAFARDAKETNPFSCVYSAWQGTLRLAEVVGRVDVNNVSPTSNTHLSSFNTFQASPLDLQPRDSQTSCRSLKASTDFSGPTFRLGHDVSTLTTINSATAVIKHLRALAPVLKKKQEKVLSTVEADNAICMDVETTVEFVMGGGAYLPGLDDNFLADRVVIFPIVHIVHFDATRKIQQIRLYWDQGSLLKLVDVIGSRAKNWPIRDGKDQARLISSSAAAVAGANGATTSSSKDATRDPNEVIITSKATSPRKHITGDPHASLSLFGPREIQESVHKQPAVAPRASAKPPPRDYHDLFVGNDSDVSAASTPASKPRAASPHKGNHPAPVAAKGGAGKNFQPSRLFETENEVPGSPQLSPDKYIKPHPEKFNHFDFADGSDEPNPQPSALPSRPKSKHGSQWNFEDFITPEKIAQKVRSQDVRHFGWGDDAELDNSAAKNPKVDKPRPDAQTHFDFHDAGTPAADKRPGGHPRGQGQNNGLSLYQNNVYDEEGSTSPEKKGSQPLSTVTNLKDRRKDFAPHFSLADDSPAAQSNDENKPAFAEKTHAKAVQTMTASWDSYDQSPDPAARNGKAGPLANGTNSNNHGGRKENFSIITGGGGKIEPGIKTGGDGMGGKKGIGRSWGFGDESDEDGKGGVNGGKFLAAKRQLKPKEEEGIWEF</sequence>
<reference evidence="2 3" key="1">
    <citation type="submission" date="2019-09" db="EMBL/GenBank/DDBJ databases">
        <title>The hologenome of the rock-dwelling lichen Lasallia pustulata.</title>
        <authorList>
            <person name="Greshake Tzovaras B."/>
            <person name="Segers F."/>
            <person name="Bicker A."/>
            <person name="Dal Grande F."/>
            <person name="Otte J."/>
            <person name="Hankeln T."/>
            <person name="Schmitt I."/>
            <person name="Ebersberger I."/>
        </authorList>
    </citation>
    <scope>NUCLEOTIDE SEQUENCE [LARGE SCALE GENOMIC DNA]</scope>
    <source>
        <strain evidence="2">A1-1</strain>
    </source>
</reference>
<feature type="region of interest" description="Disordered" evidence="1">
    <location>
        <begin position="543"/>
        <end position="662"/>
    </location>
</feature>
<dbReference type="Proteomes" id="UP000324767">
    <property type="component" value="Unassembled WGS sequence"/>
</dbReference>
<dbReference type="OrthoDB" id="1162399at2759"/>
<dbReference type="AlphaFoldDB" id="A0A5M8PJX6"/>
<evidence type="ECO:0000313" key="2">
    <source>
        <dbReference type="EMBL" id="KAA6409697.1"/>
    </source>
</evidence>
<proteinExistence type="predicted"/>
<name>A0A5M8PJX6_9LECA</name>
<feature type="region of interest" description="Disordered" evidence="1">
    <location>
        <begin position="449"/>
        <end position="504"/>
    </location>
</feature>
<dbReference type="EMBL" id="VXIT01000010">
    <property type="protein sequence ID" value="KAA6409697.1"/>
    <property type="molecule type" value="Genomic_DNA"/>
</dbReference>
<evidence type="ECO:0000256" key="1">
    <source>
        <dbReference type="SAM" id="MobiDB-lite"/>
    </source>
</evidence>